<dbReference type="InterPro" id="IPR024975">
    <property type="entry name" value="NOV_C"/>
</dbReference>
<dbReference type="OrthoDB" id="5114855at2"/>
<sequence>MLPTHGSVTSVFHLANALRFGSQPDLASWVDAARARVAYLAAALDHETRAKYLVETHLVSAGPEIVGTERILAVSARADRATKLAIAAIILEQTPPPWLQVAVVGSSVHFEIIPTADLEALSWIGDDLEQLLIDAARNDPPTQEIIKLGVGRAAELVVLGALAASGEHPLHVSEISDGYGYDIESTENGRIRRLEVKGCTGSTSASFHLSRNEYEKSRYFGSEWMVVQVSFADEVLVSEEIRPWHVLGIRELSSADVLELVPPDPEEFRWEKSALLTPKASRWRPSAIAVPLDLCLPGTRFLGAVSLSKSGSRTAHRGGAEPLGRFAGLNGSVAPDGAWHQATASSH</sequence>
<reference evidence="3" key="1">
    <citation type="submission" date="2015-12" db="EMBL/GenBank/DDBJ databases">
        <authorList>
            <person name="Shamseldin A."/>
            <person name="Moawad H."/>
            <person name="Abd El-Rahim W.M."/>
            <person name="Sadowsky M.J."/>
        </authorList>
    </citation>
    <scope>NUCLEOTIDE SEQUENCE [LARGE SCALE GENOMIC DNA]</scope>
    <source>
        <strain evidence="3">JAM AC0309</strain>
    </source>
</reference>
<feature type="domain" description="Protein NO VEIN C-terminal" evidence="1">
    <location>
        <begin position="171"/>
        <end position="232"/>
    </location>
</feature>
<organism evidence="2 3">
    <name type="scientific">Microcella alkaliphila</name>
    <dbReference type="NCBI Taxonomy" id="279828"/>
    <lineage>
        <taxon>Bacteria</taxon>
        <taxon>Bacillati</taxon>
        <taxon>Actinomycetota</taxon>
        <taxon>Actinomycetes</taxon>
        <taxon>Micrococcales</taxon>
        <taxon>Microbacteriaceae</taxon>
        <taxon>Microcella</taxon>
    </lineage>
</organism>
<dbReference type="AlphaFoldDB" id="A0A0U4X0S3"/>
<name>A0A0U4X0S3_9MICO</name>
<evidence type="ECO:0000313" key="2">
    <source>
        <dbReference type="EMBL" id="BAU33527.1"/>
    </source>
</evidence>
<evidence type="ECO:0000259" key="1">
    <source>
        <dbReference type="Pfam" id="PF13020"/>
    </source>
</evidence>
<evidence type="ECO:0000313" key="3">
    <source>
        <dbReference type="Proteomes" id="UP000218965"/>
    </source>
</evidence>
<gene>
    <name evidence="2" type="ORF">MalAC0309_2696</name>
</gene>
<proteinExistence type="predicted"/>
<reference evidence="2 3" key="2">
    <citation type="submission" date="2016-01" db="EMBL/GenBank/DDBJ databases">
        <title>Microcella alkaliphila JAM AC0309 whole genome shotgun sequence.</title>
        <authorList>
            <person name="Kurata A."/>
            <person name="Hirose Y."/>
            <person name="Kishimoto N."/>
            <person name="Kobayashi T."/>
        </authorList>
    </citation>
    <scope>NUCLEOTIDE SEQUENCE [LARGE SCALE GENOMIC DNA]</scope>
    <source>
        <strain evidence="2 3">JAM AC0309</strain>
    </source>
</reference>
<dbReference type="EMBL" id="AP017315">
    <property type="protein sequence ID" value="BAU33527.1"/>
    <property type="molecule type" value="Genomic_DNA"/>
</dbReference>
<dbReference type="Proteomes" id="UP000218965">
    <property type="component" value="Chromosome"/>
</dbReference>
<protein>
    <recommendedName>
        <fullName evidence="1">Protein NO VEIN C-terminal domain-containing protein</fullName>
    </recommendedName>
</protein>
<dbReference type="Pfam" id="PF13020">
    <property type="entry name" value="NOV_C"/>
    <property type="match status" value="1"/>
</dbReference>
<dbReference type="KEGG" id="malk:MalAC0309_2696"/>
<accession>A0A0U4X0S3</accession>